<dbReference type="Pfam" id="PF00849">
    <property type="entry name" value="PseudoU_synth_2"/>
    <property type="match status" value="1"/>
</dbReference>
<dbReference type="Proteomes" id="UP001258994">
    <property type="component" value="Chromosome"/>
</dbReference>
<dbReference type="InterPro" id="IPR050188">
    <property type="entry name" value="RluA_PseudoU_synthase"/>
</dbReference>
<keyword evidence="4" id="KW-1185">Reference proteome</keyword>
<keyword evidence="3" id="KW-0413">Isomerase</keyword>
<dbReference type="EMBL" id="CP134145">
    <property type="protein sequence ID" value="WNC71368.1"/>
    <property type="molecule type" value="Genomic_DNA"/>
</dbReference>
<reference evidence="4" key="1">
    <citation type="submission" date="2023-09" db="EMBL/GenBank/DDBJ databases">
        <authorList>
            <person name="Zhang C."/>
        </authorList>
    </citation>
    <scope>NUCLEOTIDE SEQUENCE [LARGE SCALE GENOMIC DNA]</scope>
    <source>
        <strain evidence="4">SQ149</strain>
    </source>
</reference>
<organism evidence="3 4">
    <name type="scientific">Thalassotalea psychrophila</name>
    <dbReference type="NCBI Taxonomy" id="3065647"/>
    <lineage>
        <taxon>Bacteria</taxon>
        <taxon>Pseudomonadati</taxon>
        <taxon>Pseudomonadota</taxon>
        <taxon>Gammaproteobacteria</taxon>
        <taxon>Alteromonadales</taxon>
        <taxon>Colwelliaceae</taxon>
        <taxon>Thalassotalea</taxon>
    </lineage>
</organism>
<dbReference type="InterPro" id="IPR006145">
    <property type="entry name" value="PsdUridine_synth_RsuA/RluA"/>
</dbReference>
<protein>
    <submittedName>
        <fullName evidence="3">RluA family pseudouridine synthase</fullName>
        <ecNumber evidence="3">5.4.99.-</ecNumber>
    </submittedName>
</protein>
<dbReference type="InterPro" id="IPR020103">
    <property type="entry name" value="PsdUridine_synth_cat_dom_sf"/>
</dbReference>
<evidence type="ECO:0000313" key="3">
    <source>
        <dbReference type="EMBL" id="WNC71368.1"/>
    </source>
</evidence>
<dbReference type="GO" id="GO:0016853">
    <property type="term" value="F:isomerase activity"/>
    <property type="evidence" value="ECO:0007669"/>
    <property type="project" value="UniProtKB-KW"/>
</dbReference>
<feature type="domain" description="Pseudouridine synthase RsuA/RluA-like" evidence="2">
    <location>
        <begin position="92"/>
        <end position="229"/>
    </location>
</feature>
<dbReference type="CDD" id="cd02869">
    <property type="entry name" value="PseudoU_synth_RluA_like"/>
    <property type="match status" value="1"/>
</dbReference>
<dbReference type="PANTHER" id="PTHR21600:SF87">
    <property type="entry name" value="RNA PSEUDOURIDYLATE SYNTHASE DOMAIN-CONTAINING PROTEIN 1"/>
    <property type="match status" value="1"/>
</dbReference>
<dbReference type="PANTHER" id="PTHR21600">
    <property type="entry name" value="MITOCHONDRIAL RNA PSEUDOURIDINE SYNTHASE"/>
    <property type="match status" value="1"/>
</dbReference>
<dbReference type="InterPro" id="IPR006224">
    <property type="entry name" value="PsdUridine_synth_RluA-like_CS"/>
</dbReference>
<evidence type="ECO:0000256" key="1">
    <source>
        <dbReference type="ARBA" id="ARBA00010876"/>
    </source>
</evidence>
<gene>
    <name evidence="3" type="ORF">RGQ13_14720</name>
</gene>
<dbReference type="EC" id="5.4.99.-" evidence="3"/>
<accession>A0ABY9TSU0</accession>
<evidence type="ECO:0000313" key="4">
    <source>
        <dbReference type="Proteomes" id="UP001258994"/>
    </source>
</evidence>
<dbReference type="SUPFAM" id="SSF55120">
    <property type="entry name" value="Pseudouridine synthase"/>
    <property type="match status" value="1"/>
</dbReference>
<dbReference type="RefSeq" id="WP_348390503.1">
    <property type="nucleotide sequence ID" value="NZ_CP134145.1"/>
</dbReference>
<dbReference type="PROSITE" id="PS01129">
    <property type="entry name" value="PSI_RLU"/>
    <property type="match status" value="1"/>
</dbReference>
<name>A0ABY9TSU0_9GAMM</name>
<proteinExistence type="inferred from homology"/>
<sequence length="282" mass="31953">MTNNAQEFHLTISDPNDSIVELLASTARLPKQQVKQALQKGCIWLQRGKTTSRLRRAKKSLKAGDIVHMYYNPMVLNQEVDDAILIADQHTYSVWYKPYGMLCQGSKWSDHTTINRFTETHLQPQRPAFIVHRLDRATSGLIIIAHTKSAVRDLTKAFEQRSTKKTYQAIVHGNQSLLAQPQTINTDVDDKSAISHVTCLNYDAISDRSLVKIAIETGRKHQIRIHLASIGLPIVGDRLHGEEESRSTGKDLQLCAVYLKIPCPDTKQDKEFKLPDTYKLKL</sequence>
<evidence type="ECO:0000259" key="2">
    <source>
        <dbReference type="Pfam" id="PF00849"/>
    </source>
</evidence>
<dbReference type="Gene3D" id="3.30.2350.10">
    <property type="entry name" value="Pseudouridine synthase"/>
    <property type="match status" value="1"/>
</dbReference>
<comment type="similarity">
    <text evidence="1">Belongs to the pseudouridine synthase RluA family.</text>
</comment>